<dbReference type="GO" id="GO:0000160">
    <property type="term" value="P:phosphorelay signal transduction system"/>
    <property type="evidence" value="ECO:0007669"/>
    <property type="project" value="InterPro"/>
</dbReference>
<dbReference type="SUPFAM" id="SSF52172">
    <property type="entry name" value="CheY-like"/>
    <property type="match status" value="1"/>
</dbReference>
<dbReference type="PANTHER" id="PTHR43214">
    <property type="entry name" value="TWO-COMPONENT RESPONSE REGULATOR"/>
    <property type="match status" value="1"/>
</dbReference>
<dbReference type="KEGG" id="bok:DM82_5668"/>
<dbReference type="PROSITE" id="PS50043">
    <property type="entry name" value="HTH_LUXR_2"/>
    <property type="match status" value="1"/>
</dbReference>
<gene>
    <name evidence="6" type="ORF">DM82_5668</name>
</gene>
<evidence type="ECO:0000313" key="6">
    <source>
        <dbReference type="EMBL" id="AIO69806.1"/>
    </source>
</evidence>
<feature type="domain" description="HTH luxR-type" evidence="4">
    <location>
        <begin position="142"/>
        <end position="207"/>
    </location>
</feature>
<dbReference type="GeneID" id="60551045"/>
<dbReference type="Pfam" id="PF00196">
    <property type="entry name" value="GerE"/>
    <property type="match status" value="1"/>
</dbReference>
<name>A0AAI8BCN6_9BURK</name>
<organism evidence="6 7">
    <name type="scientific">Burkholderia oklahomensis</name>
    <dbReference type="NCBI Taxonomy" id="342113"/>
    <lineage>
        <taxon>Bacteria</taxon>
        <taxon>Pseudomonadati</taxon>
        <taxon>Pseudomonadota</taxon>
        <taxon>Betaproteobacteria</taxon>
        <taxon>Burkholderiales</taxon>
        <taxon>Burkholderiaceae</taxon>
        <taxon>Burkholderia</taxon>
        <taxon>pseudomallei group</taxon>
    </lineage>
</organism>
<dbReference type="SMART" id="SM00448">
    <property type="entry name" value="REC"/>
    <property type="match status" value="1"/>
</dbReference>
<dbReference type="EMBL" id="CP008727">
    <property type="protein sequence ID" value="AIO69806.1"/>
    <property type="molecule type" value="Genomic_DNA"/>
</dbReference>
<dbReference type="CDD" id="cd06170">
    <property type="entry name" value="LuxR_C_like"/>
    <property type="match status" value="1"/>
</dbReference>
<dbReference type="PROSITE" id="PS00622">
    <property type="entry name" value="HTH_LUXR_1"/>
    <property type="match status" value="1"/>
</dbReference>
<proteinExistence type="predicted"/>
<keyword evidence="1" id="KW-0597">Phosphoprotein</keyword>
<protein>
    <submittedName>
        <fullName evidence="6">Bacterial regulatory s, luxR family protein</fullName>
    </submittedName>
</protein>
<dbReference type="SUPFAM" id="SSF46894">
    <property type="entry name" value="C-terminal effector domain of the bipartite response regulators"/>
    <property type="match status" value="1"/>
</dbReference>
<dbReference type="RefSeq" id="WP_010109443.1">
    <property type="nucleotide sequence ID" value="NZ_CADEQG010000009.1"/>
</dbReference>
<dbReference type="GO" id="GO:0006355">
    <property type="term" value="P:regulation of DNA-templated transcription"/>
    <property type="evidence" value="ECO:0007669"/>
    <property type="project" value="InterPro"/>
</dbReference>
<dbReference type="InterPro" id="IPR001789">
    <property type="entry name" value="Sig_transdc_resp-reg_receiver"/>
</dbReference>
<dbReference type="PANTHER" id="PTHR43214:SF43">
    <property type="entry name" value="TWO-COMPONENT RESPONSE REGULATOR"/>
    <property type="match status" value="1"/>
</dbReference>
<evidence type="ECO:0000259" key="5">
    <source>
        <dbReference type="PROSITE" id="PS50110"/>
    </source>
</evidence>
<dbReference type="InterPro" id="IPR058245">
    <property type="entry name" value="NreC/VraR/RcsB-like_REC"/>
</dbReference>
<reference evidence="6 7" key="1">
    <citation type="submission" date="2014-06" db="EMBL/GenBank/DDBJ databases">
        <authorList>
            <person name="Bishop-Lilly K.A."/>
            <person name="Broomall S.M."/>
            <person name="Chain P.S."/>
            <person name="Chertkov O."/>
            <person name="Coyne S.R."/>
            <person name="Daligault H.E."/>
            <person name="Davenport K.W."/>
            <person name="Erkkila T."/>
            <person name="Frey K.G."/>
            <person name="Gibbons H.S."/>
            <person name="Gu W."/>
            <person name="Jaissle J."/>
            <person name="Johnson S.L."/>
            <person name="Koroleva G.I."/>
            <person name="Ladner J.T."/>
            <person name="Lo C.-C."/>
            <person name="Minogue T.D."/>
            <person name="Munk C."/>
            <person name="Palacios G.F."/>
            <person name="Redden C.L."/>
            <person name="Rosenzweig C.N."/>
            <person name="Scholz M.B."/>
            <person name="Teshima H."/>
            <person name="Xu Y."/>
        </authorList>
    </citation>
    <scope>NUCLEOTIDE SEQUENCE [LARGE SCALE GENOMIC DNA]</scope>
    <source>
        <strain evidence="6 7">EO147</strain>
    </source>
</reference>
<dbReference type="PROSITE" id="PS50110">
    <property type="entry name" value="RESPONSE_REGULATORY"/>
    <property type="match status" value="1"/>
</dbReference>
<keyword evidence="2" id="KW-0238">DNA-binding</keyword>
<keyword evidence="7" id="KW-1185">Reference proteome</keyword>
<dbReference type="Pfam" id="PF00072">
    <property type="entry name" value="Response_reg"/>
    <property type="match status" value="1"/>
</dbReference>
<dbReference type="PRINTS" id="PR00038">
    <property type="entry name" value="HTHLUXR"/>
</dbReference>
<dbReference type="Proteomes" id="UP000029424">
    <property type="component" value="Chromosome 2"/>
</dbReference>
<comment type="caution">
    <text evidence="3">Lacks conserved residue(s) required for the propagation of feature annotation.</text>
</comment>
<dbReference type="InterPro" id="IPR011006">
    <property type="entry name" value="CheY-like_superfamily"/>
</dbReference>
<dbReference type="Gene3D" id="3.40.50.2300">
    <property type="match status" value="1"/>
</dbReference>
<dbReference type="CDD" id="cd17535">
    <property type="entry name" value="REC_NarL-like"/>
    <property type="match status" value="1"/>
</dbReference>
<dbReference type="InterPro" id="IPR016032">
    <property type="entry name" value="Sig_transdc_resp-reg_C-effctor"/>
</dbReference>
<dbReference type="SMART" id="SM00421">
    <property type="entry name" value="HTH_LUXR"/>
    <property type="match status" value="1"/>
</dbReference>
<sequence length="215" mass="23059">MIKVAICDAHPVLRNGVRIALANAGGFEVVGEAGDGESTLALARATNAHVLTLGLVMPGTHGIELIKLIKIGNPSLRVFVLTMYSEETFAVQACRAGASGFVTKSDSNSELIAAIRKVALGGVYVSAAVAERLALSVHEQDRALPHQRLSGREFDVMCRLASGQPVRDIARTLYVSAKTVSTYRTHICEKMGVPHDAALVRYAIRHKLIEDFEPG</sequence>
<dbReference type="GO" id="GO:0003677">
    <property type="term" value="F:DNA binding"/>
    <property type="evidence" value="ECO:0007669"/>
    <property type="project" value="UniProtKB-KW"/>
</dbReference>
<evidence type="ECO:0000313" key="7">
    <source>
        <dbReference type="Proteomes" id="UP000029424"/>
    </source>
</evidence>
<evidence type="ECO:0000259" key="4">
    <source>
        <dbReference type="PROSITE" id="PS50043"/>
    </source>
</evidence>
<dbReference type="InterPro" id="IPR000792">
    <property type="entry name" value="Tscrpt_reg_LuxR_C"/>
</dbReference>
<dbReference type="AlphaFoldDB" id="A0AAI8BCN6"/>
<evidence type="ECO:0000256" key="1">
    <source>
        <dbReference type="ARBA" id="ARBA00022553"/>
    </source>
</evidence>
<evidence type="ECO:0000256" key="3">
    <source>
        <dbReference type="PROSITE-ProRule" id="PRU00169"/>
    </source>
</evidence>
<feature type="domain" description="Response regulatory" evidence="5">
    <location>
        <begin position="3"/>
        <end position="119"/>
    </location>
</feature>
<dbReference type="InterPro" id="IPR039420">
    <property type="entry name" value="WalR-like"/>
</dbReference>
<evidence type="ECO:0000256" key="2">
    <source>
        <dbReference type="ARBA" id="ARBA00023125"/>
    </source>
</evidence>
<accession>A0AAI8BCN6</accession>